<name>A0A7W5ZK32_9BACT</name>
<proteinExistence type="predicted"/>
<sequence length="214" mass="23337">MNKNIIIVGAGPNLSLAIAEKFAENNFSIGLISRNEEKLKAQVEDFKAKGVIAEYAVADAYDTLQLENALIQLTAKIGGVEVLLYNAAAMKFKNIIDENATDLTDDFNMSVANAFHCVKTLHPQLKAANGAILFTGGGLSLHPNVQVGSLSITKAALRNLAFQLNEVLKKDNIYVGTLTVNNSIRPDSPTHSPKILAAKFWEMYVNRSDVEIQY</sequence>
<evidence type="ECO:0000313" key="1">
    <source>
        <dbReference type="EMBL" id="MBB3838284.1"/>
    </source>
</evidence>
<dbReference type="PANTHER" id="PTHR43431:SF1">
    <property type="entry name" value="OS08G0476300 PROTEIN"/>
    <property type="match status" value="1"/>
</dbReference>
<dbReference type="RefSeq" id="WP_183973582.1">
    <property type="nucleotide sequence ID" value="NZ_JACIBY010000004.1"/>
</dbReference>
<dbReference type="SUPFAM" id="SSF51735">
    <property type="entry name" value="NAD(P)-binding Rossmann-fold domains"/>
    <property type="match status" value="1"/>
</dbReference>
<comment type="caution">
    <text evidence="1">The sequence shown here is derived from an EMBL/GenBank/DDBJ whole genome shotgun (WGS) entry which is preliminary data.</text>
</comment>
<accession>A0A7W5ZK32</accession>
<reference evidence="1 2" key="1">
    <citation type="submission" date="2020-08" db="EMBL/GenBank/DDBJ databases">
        <title>Genomic Encyclopedia of Type Strains, Phase IV (KMG-IV): sequencing the most valuable type-strain genomes for metagenomic binning, comparative biology and taxonomic classification.</title>
        <authorList>
            <person name="Goeker M."/>
        </authorList>
    </citation>
    <scope>NUCLEOTIDE SEQUENCE [LARGE SCALE GENOMIC DNA]</scope>
    <source>
        <strain evidence="1 2">DSM 17976</strain>
    </source>
</reference>
<dbReference type="Gene3D" id="3.40.50.720">
    <property type="entry name" value="NAD(P)-binding Rossmann-like Domain"/>
    <property type="match status" value="1"/>
</dbReference>
<dbReference type="PANTHER" id="PTHR43431">
    <property type="entry name" value="OXIDOREDUCTASE, SHORT CHAIN DEHYDROGENASE/REDUCTASE FAMILY (AFU_ORTHOLOGUE AFUA_5G14000)"/>
    <property type="match status" value="1"/>
</dbReference>
<evidence type="ECO:0000313" key="2">
    <source>
        <dbReference type="Proteomes" id="UP000541352"/>
    </source>
</evidence>
<dbReference type="EMBL" id="JACIBY010000004">
    <property type="protein sequence ID" value="MBB3838284.1"/>
    <property type="molecule type" value="Genomic_DNA"/>
</dbReference>
<protein>
    <submittedName>
        <fullName evidence="1">Short-subunit dehydrogenase</fullName>
    </submittedName>
</protein>
<dbReference type="Proteomes" id="UP000541352">
    <property type="component" value="Unassembled WGS sequence"/>
</dbReference>
<gene>
    <name evidence="1" type="ORF">FHS57_002289</name>
</gene>
<dbReference type="InterPro" id="IPR036291">
    <property type="entry name" value="NAD(P)-bd_dom_sf"/>
</dbReference>
<dbReference type="InterPro" id="IPR002347">
    <property type="entry name" value="SDR_fam"/>
</dbReference>
<dbReference type="AlphaFoldDB" id="A0A7W5ZK32"/>
<dbReference type="Pfam" id="PF00106">
    <property type="entry name" value="adh_short"/>
    <property type="match status" value="1"/>
</dbReference>
<organism evidence="1 2">
    <name type="scientific">Runella defluvii</name>
    <dbReference type="NCBI Taxonomy" id="370973"/>
    <lineage>
        <taxon>Bacteria</taxon>
        <taxon>Pseudomonadati</taxon>
        <taxon>Bacteroidota</taxon>
        <taxon>Cytophagia</taxon>
        <taxon>Cytophagales</taxon>
        <taxon>Spirosomataceae</taxon>
        <taxon>Runella</taxon>
    </lineage>
</organism>
<keyword evidence="2" id="KW-1185">Reference proteome</keyword>